<keyword evidence="6" id="KW-0067">ATP-binding</keyword>
<keyword evidence="3" id="KW-0808">Transferase</keyword>
<accession>A0ABQ8X2N2</accession>
<evidence type="ECO:0000313" key="13">
    <source>
        <dbReference type="Proteomes" id="UP001150062"/>
    </source>
</evidence>
<dbReference type="GO" id="GO:0016301">
    <property type="term" value="F:kinase activity"/>
    <property type="evidence" value="ECO:0007669"/>
    <property type="project" value="UniProtKB-KW"/>
</dbReference>
<protein>
    <recommendedName>
        <fullName evidence="1">non-specific serine/threonine protein kinase</fullName>
        <ecNumber evidence="1">2.7.11.1</ecNumber>
    </recommendedName>
</protein>
<feature type="region of interest" description="Disordered" evidence="10">
    <location>
        <begin position="185"/>
        <end position="282"/>
    </location>
</feature>
<feature type="coiled-coil region" evidence="9">
    <location>
        <begin position="63"/>
        <end position="103"/>
    </location>
</feature>
<comment type="caution">
    <text evidence="12">The sequence shown here is derived from an EMBL/GenBank/DDBJ whole genome shotgun (WGS) entry which is preliminary data.</text>
</comment>
<evidence type="ECO:0000256" key="10">
    <source>
        <dbReference type="SAM" id="MobiDB-lite"/>
    </source>
</evidence>
<dbReference type="InterPro" id="IPR000719">
    <property type="entry name" value="Prot_kinase_dom"/>
</dbReference>
<dbReference type="PANTHER" id="PTHR47634:SF9">
    <property type="entry name" value="PROTEIN KINASE DOMAIN-CONTAINING PROTEIN-RELATED"/>
    <property type="match status" value="1"/>
</dbReference>
<comment type="catalytic activity">
    <reaction evidence="7">
        <text>L-threonyl-[protein] + ATP = O-phospho-L-threonyl-[protein] + ADP + H(+)</text>
        <dbReference type="Rhea" id="RHEA:46608"/>
        <dbReference type="Rhea" id="RHEA-COMP:11060"/>
        <dbReference type="Rhea" id="RHEA-COMP:11605"/>
        <dbReference type="ChEBI" id="CHEBI:15378"/>
        <dbReference type="ChEBI" id="CHEBI:30013"/>
        <dbReference type="ChEBI" id="CHEBI:30616"/>
        <dbReference type="ChEBI" id="CHEBI:61977"/>
        <dbReference type="ChEBI" id="CHEBI:456216"/>
        <dbReference type="EC" id="2.7.11.1"/>
    </reaction>
</comment>
<feature type="region of interest" description="Disordered" evidence="10">
    <location>
        <begin position="699"/>
        <end position="728"/>
    </location>
</feature>
<comment type="catalytic activity">
    <reaction evidence="8">
        <text>L-seryl-[protein] + ATP = O-phospho-L-seryl-[protein] + ADP + H(+)</text>
        <dbReference type="Rhea" id="RHEA:17989"/>
        <dbReference type="Rhea" id="RHEA-COMP:9863"/>
        <dbReference type="Rhea" id="RHEA-COMP:11604"/>
        <dbReference type="ChEBI" id="CHEBI:15378"/>
        <dbReference type="ChEBI" id="CHEBI:29999"/>
        <dbReference type="ChEBI" id="CHEBI:30616"/>
        <dbReference type="ChEBI" id="CHEBI:83421"/>
        <dbReference type="ChEBI" id="CHEBI:456216"/>
        <dbReference type="EC" id="2.7.11.1"/>
    </reaction>
</comment>
<feature type="compositionally biased region" description="Basic residues" evidence="10">
    <location>
        <begin position="27"/>
        <end position="42"/>
    </location>
</feature>
<organism evidence="12 13">
    <name type="scientific">Anaeramoeba flamelloides</name>
    <dbReference type="NCBI Taxonomy" id="1746091"/>
    <lineage>
        <taxon>Eukaryota</taxon>
        <taxon>Metamonada</taxon>
        <taxon>Anaeramoebidae</taxon>
        <taxon>Anaeramoeba</taxon>
    </lineage>
</organism>
<evidence type="ECO:0000256" key="4">
    <source>
        <dbReference type="ARBA" id="ARBA00022741"/>
    </source>
</evidence>
<reference evidence="12" key="1">
    <citation type="submission" date="2022-08" db="EMBL/GenBank/DDBJ databases">
        <title>Novel sulfate-reducing endosymbionts in the free-living metamonad Anaeramoeba.</title>
        <authorList>
            <person name="Jerlstrom-Hultqvist J."/>
            <person name="Cepicka I."/>
            <person name="Gallot-Lavallee L."/>
            <person name="Salas-Leiva D."/>
            <person name="Curtis B.A."/>
            <person name="Zahonova K."/>
            <person name="Pipaliya S."/>
            <person name="Dacks J."/>
            <person name="Roger A.J."/>
        </authorList>
    </citation>
    <scope>NUCLEOTIDE SEQUENCE</scope>
    <source>
        <strain evidence="12">Schooner1</strain>
    </source>
</reference>
<dbReference type="InterPro" id="IPR051334">
    <property type="entry name" value="SRPK"/>
</dbReference>
<dbReference type="Proteomes" id="UP001150062">
    <property type="component" value="Unassembled WGS sequence"/>
</dbReference>
<feature type="domain" description="Protein kinase" evidence="11">
    <location>
        <begin position="298"/>
        <end position="997"/>
    </location>
</feature>
<dbReference type="EMBL" id="JAOAOG010000339">
    <property type="protein sequence ID" value="KAJ6226764.1"/>
    <property type="molecule type" value="Genomic_DNA"/>
</dbReference>
<dbReference type="InterPro" id="IPR011009">
    <property type="entry name" value="Kinase-like_dom_sf"/>
</dbReference>
<dbReference type="InterPro" id="IPR008271">
    <property type="entry name" value="Ser/Thr_kinase_AS"/>
</dbReference>
<evidence type="ECO:0000256" key="7">
    <source>
        <dbReference type="ARBA" id="ARBA00047899"/>
    </source>
</evidence>
<dbReference type="PROSITE" id="PS00108">
    <property type="entry name" value="PROTEIN_KINASE_ST"/>
    <property type="match status" value="1"/>
</dbReference>
<feature type="compositionally biased region" description="Low complexity" evidence="10">
    <location>
        <begin position="215"/>
        <end position="227"/>
    </location>
</feature>
<evidence type="ECO:0000256" key="9">
    <source>
        <dbReference type="SAM" id="Coils"/>
    </source>
</evidence>
<dbReference type="EC" id="2.7.11.1" evidence="1"/>
<dbReference type="PANTHER" id="PTHR47634">
    <property type="entry name" value="PROTEIN KINASE DOMAIN-CONTAINING PROTEIN-RELATED"/>
    <property type="match status" value="1"/>
</dbReference>
<feature type="compositionally biased region" description="Low complexity" evidence="10">
    <location>
        <begin position="700"/>
        <end position="727"/>
    </location>
</feature>
<gene>
    <name evidence="12" type="ORF">M0813_10298</name>
</gene>
<dbReference type="Gene3D" id="1.10.510.10">
    <property type="entry name" value="Transferase(Phosphotransferase) domain 1"/>
    <property type="match status" value="2"/>
</dbReference>
<evidence type="ECO:0000256" key="8">
    <source>
        <dbReference type="ARBA" id="ARBA00048679"/>
    </source>
</evidence>
<dbReference type="PROSITE" id="PS50011">
    <property type="entry name" value="PROTEIN_KINASE_DOM"/>
    <property type="match status" value="1"/>
</dbReference>
<proteinExistence type="predicted"/>
<evidence type="ECO:0000256" key="5">
    <source>
        <dbReference type="ARBA" id="ARBA00022777"/>
    </source>
</evidence>
<keyword evidence="2" id="KW-0723">Serine/threonine-protein kinase</keyword>
<sequence length="1004" mass="118414">MMSNYKMYTQNSFVPAHKMSPLSYQLKKKSKTKMKSTNKNKNKNQNNTPYENFEWIDCTSPKKSRTKQNRHAIEKKMKHVQNKKALEETKKFKKNVLKKKKNNGALFIDLPPHEKKKLKPSLTKIQGLKQQITNFSKKTTNSFEHVEWKQLSPKNVCSTHTPPFLKTHRTQFSFDESSFKKFQKINKKGEHNEIPKQTKDEKEENKKKEQEKQPIKQVQKYTPIQMMEKNKKENENKNKKQIMEKNKNKNEQTKKEDNKQKEEAFKGAEIEEGEENPEEYGKGGYHPVKIGEIYKKRYKVLTKIGWGYFSTVWLAEDIKYGGKSVRIKSGEILKPQKYVALKIVKSSKIFAQVAIDEIKLLLKSSEFDKNNSSHVVRLLDHFLHHGPNGKRLQSLKFEKRLSCVGGSDLLIWFLADRSWIWLIYKTEAKIDPVRITIYQRRFKLIQKLKILHFDELINYLPFRKKESENINWYSKNLKQLENELDNFIIKILENSPSWKVQEYLKIVQINNTINKQQRYLKWKGSTSILKLRNFTNYLNRYSYVMNKNKSKLCELCKKMNNLDIIEDLDHFLWNYSAYENNRKIWISELKKINISNILNNNNISNIIIKKDSNCLLALVDICLIFEFLDQCNLLEILRKYGSNQGLPIGIIKAITKHILIGLDHLHSKCKIIHTDIKPENIMLFTKIGKIPERLKKKMSDYNNSKNNNTNIVSSRSNNNSNNNNTNNKESIILHGKESYNETYIERIPEPLIDEFYEITSQYKTTSRSFIPRESKLQIIKKTTNNTIKIQKKKKKKKKQKQKNQEKIKMGILKKNPNKIKMRKILSLDNIDPKKIKCKIVDLGNACWYDHHFSSSIQTREYRSPEVILGHGYNERTDIWSLGCVIFELITGDLLFEPAKGDDYSKDEDHIALMIELFGNIPNSFLEKCSKVGNVFETNGELKTIKNLHFWPIKDILIEKYDFNEKDAQEISDFLTPMFEYDTNKRISAKDCLNHTWLKERKKEN</sequence>
<dbReference type="SUPFAM" id="SSF56112">
    <property type="entry name" value="Protein kinase-like (PK-like)"/>
    <property type="match status" value="1"/>
</dbReference>
<feature type="compositionally biased region" description="Basic and acidic residues" evidence="10">
    <location>
        <begin position="228"/>
        <end position="269"/>
    </location>
</feature>
<keyword evidence="4" id="KW-0547">Nucleotide-binding</keyword>
<name>A0ABQ8X2N2_9EUKA</name>
<dbReference type="Gene3D" id="3.30.200.20">
    <property type="entry name" value="Phosphorylase Kinase, domain 1"/>
    <property type="match status" value="1"/>
</dbReference>
<evidence type="ECO:0000256" key="3">
    <source>
        <dbReference type="ARBA" id="ARBA00022679"/>
    </source>
</evidence>
<evidence type="ECO:0000256" key="2">
    <source>
        <dbReference type="ARBA" id="ARBA00022527"/>
    </source>
</evidence>
<keyword evidence="13" id="KW-1185">Reference proteome</keyword>
<keyword evidence="9" id="KW-0175">Coiled coil</keyword>
<feature type="coiled-coil region" evidence="9">
    <location>
        <begin position="463"/>
        <end position="490"/>
    </location>
</feature>
<dbReference type="SMART" id="SM00220">
    <property type="entry name" value="S_TKc"/>
    <property type="match status" value="1"/>
</dbReference>
<feature type="compositionally biased region" description="Basic and acidic residues" evidence="10">
    <location>
        <begin position="187"/>
        <end position="214"/>
    </location>
</feature>
<feature type="region of interest" description="Disordered" evidence="10">
    <location>
        <begin position="27"/>
        <end position="50"/>
    </location>
</feature>
<evidence type="ECO:0000256" key="1">
    <source>
        <dbReference type="ARBA" id="ARBA00012513"/>
    </source>
</evidence>
<dbReference type="Pfam" id="PF00069">
    <property type="entry name" value="Pkinase"/>
    <property type="match status" value="2"/>
</dbReference>
<keyword evidence="5 12" id="KW-0418">Kinase</keyword>
<evidence type="ECO:0000256" key="6">
    <source>
        <dbReference type="ARBA" id="ARBA00022840"/>
    </source>
</evidence>
<evidence type="ECO:0000259" key="11">
    <source>
        <dbReference type="PROSITE" id="PS50011"/>
    </source>
</evidence>
<evidence type="ECO:0000313" key="12">
    <source>
        <dbReference type="EMBL" id="KAJ6226764.1"/>
    </source>
</evidence>